<proteinExistence type="predicted"/>
<dbReference type="GO" id="GO:0009103">
    <property type="term" value="P:lipopolysaccharide biosynthetic process"/>
    <property type="evidence" value="ECO:0007669"/>
    <property type="project" value="TreeGrafter"/>
</dbReference>
<reference evidence="2" key="1">
    <citation type="journal article" date="2022" name="Int. J. Syst. Evol. Microbiol.">
        <title>Pseudomonas aegrilactucae sp. nov. and Pseudomonas morbosilactucae sp. nov., pathogens causing bacterial rot of lettuce in Japan.</title>
        <authorList>
            <person name="Sawada H."/>
            <person name="Fujikawa T."/>
            <person name="Satou M."/>
        </authorList>
    </citation>
    <scope>NUCLEOTIDE SEQUENCE</scope>
    <source>
        <strain evidence="2">0166_1</strain>
    </source>
</reference>
<keyword evidence="1" id="KW-0808">Transferase</keyword>
<organism evidence="2 3">
    <name type="scientific">Capillimicrobium parvum</name>
    <dbReference type="NCBI Taxonomy" id="2884022"/>
    <lineage>
        <taxon>Bacteria</taxon>
        <taxon>Bacillati</taxon>
        <taxon>Actinomycetota</taxon>
        <taxon>Thermoleophilia</taxon>
        <taxon>Solirubrobacterales</taxon>
        <taxon>Capillimicrobiaceae</taxon>
        <taxon>Capillimicrobium</taxon>
    </lineage>
</organism>
<evidence type="ECO:0000313" key="2">
    <source>
        <dbReference type="EMBL" id="UGS38625.1"/>
    </source>
</evidence>
<dbReference type="Proteomes" id="UP001162834">
    <property type="component" value="Chromosome"/>
</dbReference>
<gene>
    <name evidence="2" type="ORF">DSM104329_05055</name>
</gene>
<name>A0A9E7C2J2_9ACTN</name>
<keyword evidence="3" id="KW-1185">Reference proteome</keyword>
<dbReference type="SUPFAM" id="SSF53756">
    <property type="entry name" value="UDP-Glycosyltransferase/glycogen phosphorylase"/>
    <property type="match status" value="1"/>
</dbReference>
<dbReference type="AlphaFoldDB" id="A0A9E7C2J2"/>
<dbReference type="PANTHER" id="PTHR46401:SF2">
    <property type="entry name" value="GLYCOSYLTRANSFERASE WBBK-RELATED"/>
    <property type="match status" value="1"/>
</dbReference>
<dbReference type="KEGG" id="sbae:DSM104329_05055"/>
<dbReference type="CDD" id="cd03801">
    <property type="entry name" value="GT4_PimA-like"/>
    <property type="match status" value="1"/>
</dbReference>
<dbReference type="Gene3D" id="3.40.50.2000">
    <property type="entry name" value="Glycogen Phosphorylase B"/>
    <property type="match status" value="1"/>
</dbReference>
<sequence>MKVAFLVNDLQLSGGVGVVVEHARQLARHGIEASLVLAREREDPDWRFRGLGEVGVLSLGDARAQPFDVAVATWWETTEALFAMDAGRRAYFVQSLEDRFYRRDEPQRLGAALTHDLPVHVITEARWIAETLEELRPEVRALFVRNGISKDVFRSPAELDVRLRGPLRIVIEGNPAVWFKGVGEALAAVGSMREPRSVTVVTGARDFDSAGADEVVGPLSHDEMAALYARSDVVLKLSRVEGMFGPPLEGFHMGATCVVTAVTGHEEYVQHGVNGMVVDWDDPRGTARTLDLLARDRALLHRLRCGALATARTWPSWEQAGAVMACALREVARRPEPQAAPGVARALGDVRAAIEAQALVVSQRDKLRYRVVPLERLDAVVERAPWRWLLAPLRRVWRRVRPT</sequence>
<dbReference type="Gene3D" id="3.40.50.11090">
    <property type="match status" value="1"/>
</dbReference>
<accession>A0A9E7C2J2</accession>
<dbReference type="EMBL" id="CP087164">
    <property type="protein sequence ID" value="UGS38625.1"/>
    <property type="molecule type" value="Genomic_DNA"/>
</dbReference>
<dbReference type="GO" id="GO:0016757">
    <property type="term" value="F:glycosyltransferase activity"/>
    <property type="evidence" value="ECO:0007669"/>
    <property type="project" value="TreeGrafter"/>
</dbReference>
<evidence type="ECO:0008006" key="4">
    <source>
        <dbReference type="Google" id="ProtNLM"/>
    </source>
</evidence>
<evidence type="ECO:0000313" key="3">
    <source>
        <dbReference type="Proteomes" id="UP001162834"/>
    </source>
</evidence>
<protein>
    <recommendedName>
        <fullName evidence="4">Glycosyltransferase</fullName>
    </recommendedName>
</protein>
<dbReference type="Pfam" id="PF13692">
    <property type="entry name" value="Glyco_trans_1_4"/>
    <property type="match status" value="1"/>
</dbReference>
<dbReference type="PANTHER" id="PTHR46401">
    <property type="entry name" value="GLYCOSYLTRANSFERASE WBBK-RELATED"/>
    <property type="match status" value="1"/>
</dbReference>
<dbReference type="RefSeq" id="WP_259312643.1">
    <property type="nucleotide sequence ID" value="NZ_CP087164.1"/>
</dbReference>
<evidence type="ECO:0000256" key="1">
    <source>
        <dbReference type="ARBA" id="ARBA00022679"/>
    </source>
</evidence>